<evidence type="ECO:0000256" key="2">
    <source>
        <dbReference type="ARBA" id="ARBA00023125"/>
    </source>
</evidence>
<dbReference type="InterPro" id="IPR036390">
    <property type="entry name" value="WH_DNA-bd_sf"/>
</dbReference>
<dbReference type="Pfam" id="PF07729">
    <property type="entry name" value="FCD"/>
    <property type="match status" value="1"/>
</dbReference>
<feature type="domain" description="HTH gntR-type" evidence="4">
    <location>
        <begin position="2"/>
        <end position="70"/>
    </location>
</feature>
<dbReference type="InterPro" id="IPR008920">
    <property type="entry name" value="TF_FadR/GntR_C"/>
</dbReference>
<dbReference type="AlphaFoldDB" id="A0A0A1MUS7"/>
<dbReference type="InterPro" id="IPR036388">
    <property type="entry name" value="WH-like_DNA-bd_sf"/>
</dbReference>
<dbReference type="PANTHER" id="PTHR43537:SF5">
    <property type="entry name" value="UXU OPERON TRANSCRIPTIONAL REGULATOR"/>
    <property type="match status" value="1"/>
</dbReference>
<sequence>MRGNFNTVYDKLKDEIMSGSLEEGTKLLSLAKLSDKYDVGVSTVREVLRALQSQSFVKIEQGRGTFVTYDAKRSNDSISKSEVRDLMDLTSFRTMVEPSFAGIAAVQAFQFEIDLIVESANKMAELAKKGEDTKEEDLTFHLLIAKATHNAYTIKFYEDFQEQLSMGRKHTNVPGMIEKAAHYHLMIAEAIRTRNSSQAKMYMQAHMESNEELALNLLF</sequence>
<dbReference type="GO" id="GO:0003677">
    <property type="term" value="F:DNA binding"/>
    <property type="evidence" value="ECO:0007669"/>
    <property type="project" value="UniProtKB-KW"/>
</dbReference>
<evidence type="ECO:0000259" key="4">
    <source>
        <dbReference type="PROSITE" id="PS50949"/>
    </source>
</evidence>
<keyword evidence="3" id="KW-0804">Transcription</keyword>
<protein>
    <submittedName>
        <fullName evidence="5">HTH-type transcriptional regulator LutR</fullName>
    </submittedName>
</protein>
<dbReference type="PROSITE" id="PS50949">
    <property type="entry name" value="HTH_GNTR"/>
    <property type="match status" value="1"/>
</dbReference>
<dbReference type="EMBL" id="CDGG01000001">
    <property type="protein sequence ID" value="CEI83272.1"/>
    <property type="molecule type" value="Genomic_DNA"/>
</dbReference>
<dbReference type="InterPro" id="IPR000524">
    <property type="entry name" value="Tscrpt_reg_HTH_GntR"/>
</dbReference>
<proteinExistence type="predicted"/>
<evidence type="ECO:0000313" key="5">
    <source>
        <dbReference type="EMBL" id="CEI83272.1"/>
    </source>
</evidence>
<keyword evidence="2" id="KW-0238">DNA-binding</keyword>
<dbReference type="Gene3D" id="1.20.120.530">
    <property type="entry name" value="GntR ligand-binding domain-like"/>
    <property type="match status" value="1"/>
</dbReference>
<dbReference type="InterPro" id="IPR011711">
    <property type="entry name" value="GntR_C"/>
</dbReference>
<gene>
    <name evidence="5" type="primary">lutR_5</name>
    <name evidence="5" type="ORF">BN997_03177</name>
</gene>
<keyword evidence="6" id="KW-1185">Reference proteome</keyword>
<dbReference type="Proteomes" id="UP000040453">
    <property type="component" value="Unassembled WGS sequence"/>
</dbReference>
<reference evidence="5 6" key="1">
    <citation type="submission" date="2014-11" db="EMBL/GenBank/DDBJ databases">
        <authorList>
            <person name="Urmite Genomes Urmite Genomes"/>
        </authorList>
    </citation>
    <scope>NUCLEOTIDE SEQUENCE [LARGE SCALE GENOMIC DNA]</scope>
    <source>
        <strain evidence="5 6">Oc5</strain>
    </source>
</reference>
<evidence type="ECO:0000256" key="1">
    <source>
        <dbReference type="ARBA" id="ARBA00023015"/>
    </source>
</evidence>
<dbReference type="Pfam" id="PF00392">
    <property type="entry name" value="GntR"/>
    <property type="match status" value="1"/>
</dbReference>
<keyword evidence="1" id="KW-0805">Transcription regulation</keyword>
<dbReference type="CDD" id="cd07377">
    <property type="entry name" value="WHTH_GntR"/>
    <property type="match status" value="1"/>
</dbReference>
<dbReference type="Gene3D" id="1.10.10.10">
    <property type="entry name" value="Winged helix-like DNA-binding domain superfamily/Winged helix DNA-binding domain"/>
    <property type="match status" value="1"/>
</dbReference>
<accession>A0A0A1MUS7</accession>
<dbReference type="PANTHER" id="PTHR43537">
    <property type="entry name" value="TRANSCRIPTIONAL REGULATOR, GNTR FAMILY"/>
    <property type="match status" value="1"/>
</dbReference>
<dbReference type="SUPFAM" id="SSF46785">
    <property type="entry name" value="Winged helix' DNA-binding domain"/>
    <property type="match status" value="1"/>
</dbReference>
<dbReference type="OrthoDB" id="9782299at2"/>
<dbReference type="SUPFAM" id="SSF48008">
    <property type="entry name" value="GntR ligand-binding domain-like"/>
    <property type="match status" value="1"/>
</dbReference>
<dbReference type="RefSeq" id="WP_042533555.1">
    <property type="nucleotide sequence ID" value="NZ_CAXOIH010000024.1"/>
</dbReference>
<dbReference type="GO" id="GO:0003700">
    <property type="term" value="F:DNA-binding transcription factor activity"/>
    <property type="evidence" value="ECO:0007669"/>
    <property type="project" value="InterPro"/>
</dbReference>
<dbReference type="SMART" id="SM00345">
    <property type="entry name" value="HTH_GNTR"/>
    <property type="match status" value="1"/>
</dbReference>
<evidence type="ECO:0000313" key="6">
    <source>
        <dbReference type="Proteomes" id="UP000040453"/>
    </source>
</evidence>
<dbReference type="SMART" id="SM00895">
    <property type="entry name" value="FCD"/>
    <property type="match status" value="1"/>
</dbReference>
<name>A0A0A1MUS7_9BACI</name>
<dbReference type="STRING" id="545501.BN997_03177"/>
<evidence type="ECO:0000256" key="3">
    <source>
        <dbReference type="ARBA" id="ARBA00023163"/>
    </source>
</evidence>
<organism evidence="5 6">
    <name type="scientific">Oceanobacillus oncorhynchi</name>
    <dbReference type="NCBI Taxonomy" id="545501"/>
    <lineage>
        <taxon>Bacteria</taxon>
        <taxon>Bacillati</taxon>
        <taxon>Bacillota</taxon>
        <taxon>Bacilli</taxon>
        <taxon>Bacillales</taxon>
        <taxon>Bacillaceae</taxon>
        <taxon>Oceanobacillus</taxon>
    </lineage>
</organism>